<feature type="chain" id="PRO_5009581699" description="Peptidoglycan binding-like domain-containing protein" evidence="1">
    <location>
        <begin position="29"/>
        <end position="373"/>
    </location>
</feature>
<dbReference type="Gene3D" id="1.10.101.10">
    <property type="entry name" value="PGBD-like superfamily/PGBD"/>
    <property type="match status" value="1"/>
</dbReference>
<reference evidence="3 4" key="1">
    <citation type="journal article" date="2016" name="Nat. Commun.">
        <title>Thousands of microbial genomes shed light on interconnected biogeochemical processes in an aquifer system.</title>
        <authorList>
            <person name="Anantharaman K."/>
            <person name="Brown C.T."/>
            <person name="Hug L.A."/>
            <person name="Sharon I."/>
            <person name="Castelle C.J."/>
            <person name="Probst A.J."/>
            <person name="Thomas B.C."/>
            <person name="Singh A."/>
            <person name="Wilkins M.J."/>
            <person name="Karaoz U."/>
            <person name="Brodie E.L."/>
            <person name="Williams K.H."/>
            <person name="Hubbard S.S."/>
            <person name="Banfield J.F."/>
        </authorList>
    </citation>
    <scope>NUCLEOTIDE SEQUENCE [LARGE SCALE GENOMIC DNA]</scope>
</reference>
<comment type="caution">
    <text evidence="3">The sequence shown here is derived from an EMBL/GenBank/DDBJ whole genome shotgun (WGS) entry which is preliminary data.</text>
</comment>
<organism evidence="3 4">
    <name type="scientific">Candidatus Colwellbacteria bacterium RIFCSPLOWO2_01_FULL_48_10</name>
    <dbReference type="NCBI Taxonomy" id="1797690"/>
    <lineage>
        <taxon>Bacteria</taxon>
        <taxon>Candidatus Colwelliibacteriota</taxon>
    </lineage>
</organism>
<dbReference type="SUPFAM" id="SSF47090">
    <property type="entry name" value="PGBD-like"/>
    <property type="match status" value="1"/>
</dbReference>
<dbReference type="InterPro" id="IPR036365">
    <property type="entry name" value="PGBD-like_sf"/>
</dbReference>
<dbReference type="AlphaFoldDB" id="A0A1G1Z377"/>
<evidence type="ECO:0000313" key="4">
    <source>
        <dbReference type="Proteomes" id="UP000178744"/>
    </source>
</evidence>
<evidence type="ECO:0000259" key="2">
    <source>
        <dbReference type="Pfam" id="PF01471"/>
    </source>
</evidence>
<dbReference type="STRING" id="1797690.A3B23_01545"/>
<dbReference type="Pfam" id="PF01471">
    <property type="entry name" value="PG_binding_1"/>
    <property type="match status" value="1"/>
</dbReference>
<gene>
    <name evidence="3" type="ORF">A3B23_01545</name>
</gene>
<evidence type="ECO:0000313" key="3">
    <source>
        <dbReference type="EMBL" id="OGY59092.1"/>
    </source>
</evidence>
<dbReference type="InterPro" id="IPR036366">
    <property type="entry name" value="PGBDSf"/>
</dbReference>
<proteinExistence type="predicted"/>
<dbReference type="InterPro" id="IPR002477">
    <property type="entry name" value="Peptidoglycan-bd-like"/>
</dbReference>
<dbReference type="Proteomes" id="UP000178744">
    <property type="component" value="Unassembled WGS sequence"/>
</dbReference>
<sequence length="373" mass="36958">MTKNKIKLGLATIGAVVAMSFSVGAVYASNLNYSADTNVNLTGNGATLTIKSGSDATSLVINASSIDVVVPAGTTDNTFTVTLPNLVDFSPASGSGGSGSTATQSCSGTTNTAVITTTAASAGTYTITPNGGVCNTGGGGGGGGGGSPTPTDTTAPVSTSISINGGASVANTTAVTLTLGAVDSSGVSSMMIANDSAFTGATFETYATTKAWTLTSGNGAKIVYAKFKDSVGNISAAVSDSINLDISAVVTPVTPVSPTKAEQIATLQAQINALVAKINAAQAGQSGQVPKGILTKALNIGAKGNEVTVLQNFLKAQGADIYPEGLATGYFGSLTKKAIQRFQLKYGIVAKAGDPGYGTLGPKTRAKINELNK</sequence>
<protein>
    <recommendedName>
        <fullName evidence="2">Peptidoglycan binding-like domain-containing protein</fullName>
    </recommendedName>
</protein>
<accession>A0A1G1Z377</accession>
<feature type="domain" description="Peptidoglycan binding-like" evidence="2">
    <location>
        <begin position="304"/>
        <end position="350"/>
    </location>
</feature>
<name>A0A1G1Z377_9BACT</name>
<keyword evidence="1" id="KW-0732">Signal</keyword>
<dbReference type="EMBL" id="MHIY01000034">
    <property type="protein sequence ID" value="OGY59092.1"/>
    <property type="molecule type" value="Genomic_DNA"/>
</dbReference>
<feature type="signal peptide" evidence="1">
    <location>
        <begin position="1"/>
        <end position="28"/>
    </location>
</feature>
<evidence type="ECO:0000256" key="1">
    <source>
        <dbReference type="SAM" id="SignalP"/>
    </source>
</evidence>